<reference evidence="2" key="2">
    <citation type="journal article" date="2015" name="Data Brief">
        <title>Shoot transcriptome of the giant reed, Arundo donax.</title>
        <authorList>
            <person name="Barrero R.A."/>
            <person name="Guerrero F.D."/>
            <person name="Moolhuijzen P."/>
            <person name="Goolsby J.A."/>
            <person name="Tidwell J."/>
            <person name="Bellgard S.E."/>
            <person name="Bellgard M.I."/>
        </authorList>
    </citation>
    <scope>NUCLEOTIDE SEQUENCE</scope>
    <source>
        <tissue evidence="2">Shoot tissue taken approximately 20 cm above the soil surface</tissue>
    </source>
</reference>
<proteinExistence type="predicted"/>
<accession>A0A0A9D273</accession>
<name>A0A0A9D273_ARUDO</name>
<sequence>MLQALFYCHISASQQNSLGFKVHKTGKPEKTETEKTESKTEETDRKPKITTVLASVNRSDIKPNRTSSVTSKTTVSERFSSVFKTMLGSHHSPCRFLSYF</sequence>
<evidence type="ECO:0000313" key="2">
    <source>
        <dbReference type="EMBL" id="JAD82679.1"/>
    </source>
</evidence>
<feature type="compositionally biased region" description="Basic and acidic residues" evidence="1">
    <location>
        <begin position="26"/>
        <end position="46"/>
    </location>
</feature>
<reference evidence="2" key="1">
    <citation type="submission" date="2014-09" db="EMBL/GenBank/DDBJ databases">
        <authorList>
            <person name="Magalhaes I.L.F."/>
            <person name="Oliveira U."/>
            <person name="Santos F.R."/>
            <person name="Vidigal T.H.D.A."/>
            <person name="Brescovit A.D."/>
            <person name="Santos A.J."/>
        </authorList>
    </citation>
    <scope>NUCLEOTIDE SEQUENCE</scope>
    <source>
        <tissue evidence="2">Shoot tissue taken approximately 20 cm above the soil surface</tissue>
    </source>
</reference>
<evidence type="ECO:0000256" key="1">
    <source>
        <dbReference type="SAM" id="MobiDB-lite"/>
    </source>
</evidence>
<feature type="region of interest" description="Disordered" evidence="1">
    <location>
        <begin position="22"/>
        <end position="46"/>
    </location>
</feature>
<dbReference type="AlphaFoldDB" id="A0A0A9D273"/>
<dbReference type="EMBL" id="GBRH01215216">
    <property type="protein sequence ID" value="JAD82679.1"/>
    <property type="molecule type" value="Transcribed_RNA"/>
</dbReference>
<protein>
    <submittedName>
        <fullName evidence="2">Uncharacterized protein</fullName>
    </submittedName>
</protein>
<organism evidence="2">
    <name type="scientific">Arundo donax</name>
    <name type="common">Giant reed</name>
    <name type="synonym">Donax arundinaceus</name>
    <dbReference type="NCBI Taxonomy" id="35708"/>
    <lineage>
        <taxon>Eukaryota</taxon>
        <taxon>Viridiplantae</taxon>
        <taxon>Streptophyta</taxon>
        <taxon>Embryophyta</taxon>
        <taxon>Tracheophyta</taxon>
        <taxon>Spermatophyta</taxon>
        <taxon>Magnoliopsida</taxon>
        <taxon>Liliopsida</taxon>
        <taxon>Poales</taxon>
        <taxon>Poaceae</taxon>
        <taxon>PACMAD clade</taxon>
        <taxon>Arundinoideae</taxon>
        <taxon>Arundineae</taxon>
        <taxon>Arundo</taxon>
    </lineage>
</organism>